<name>A0AB35U3Q1_9FIRM</name>
<evidence type="ECO:0000313" key="1">
    <source>
        <dbReference type="EMBL" id="MDX8419314.1"/>
    </source>
</evidence>
<reference evidence="1 2" key="1">
    <citation type="submission" date="2022-03" db="EMBL/GenBank/DDBJ databases">
        <title>Novel taxa within the pig intestine.</title>
        <authorList>
            <person name="Wylensek D."/>
            <person name="Bishof K."/>
            <person name="Afrizal A."/>
            <person name="Clavel T."/>
        </authorList>
    </citation>
    <scope>NUCLEOTIDE SEQUENCE [LARGE SCALE GENOMIC DNA]</scope>
    <source>
        <strain evidence="1 2">CLA-KB-P133</strain>
    </source>
</reference>
<dbReference type="AlphaFoldDB" id="A0AB35U3Q1"/>
<dbReference type="InterPro" id="IPR017853">
    <property type="entry name" value="GH"/>
</dbReference>
<organism evidence="1 2">
    <name type="scientific">Grylomicrobium aquisgranensis</name>
    <dbReference type="NCBI Taxonomy" id="2926318"/>
    <lineage>
        <taxon>Bacteria</taxon>
        <taxon>Bacillati</taxon>
        <taxon>Bacillota</taxon>
        <taxon>Erysipelotrichia</taxon>
        <taxon>Erysipelotrichales</taxon>
        <taxon>Erysipelotrichaceae</taxon>
        <taxon>Grylomicrobium</taxon>
    </lineage>
</organism>
<accession>A0AB35U3Q1</accession>
<sequence>MRKKIFRAERERYCIRVTARRLSERYHLPLIITENGYGRPDILNSDERFMMITRLSICRIRSIRWP</sequence>
<dbReference type="EMBL" id="JALBUR010000007">
    <property type="protein sequence ID" value="MDX8419314.1"/>
    <property type="molecule type" value="Genomic_DNA"/>
</dbReference>
<proteinExistence type="predicted"/>
<dbReference type="RefSeq" id="WP_370595779.1">
    <property type="nucleotide sequence ID" value="NZ_JALBUR010000007.1"/>
</dbReference>
<gene>
    <name evidence="1" type="ORF">MOZ60_04305</name>
</gene>
<dbReference type="Proteomes" id="UP001286174">
    <property type="component" value="Unassembled WGS sequence"/>
</dbReference>
<protein>
    <submittedName>
        <fullName evidence="1">Uncharacterized protein</fullName>
    </submittedName>
</protein>
<evidence type="ECO:0000313" key="2">
    <source>
        <dbReference type="Proteomes" id="UP001286174"/>
    </source>
</evidence>
<comment type="caution">
    <text evidence="1">The sequence shown here is derived from an EMBL/GenBank/DDBJ whole genome shotgun (WGS) entry which is preliminary data.</text>
</comment>
<dbReference type="SUPFAM" id="SSF51445">
    <property type="entry name" value="(Trans)glycosidases"/>
    <property type="match status" value="1"/>
</dbReference>
<keyword evidence="2" id="KW-1185">Reference proteome</keyword>